<evidence type="ECO:0000256" key="1">
    <source>
        <dbReference type="ARBA" id="ARBA00022630"/>
    </source>
</evidence>
<dbReference type="InterPro" id="IPR050172">
    <property type="entry name" value="SsuD_RutA_monooxygenase"/>
</dbReference>
<evidence type="ECO:0000313" key="6">
    <source>
        <dbReference type="EMBL" id="MEV4926784.1"/>
    </source>
</evidence>
<evidence type="ECO:0000256" key="3">
    <source>
        <dbReference type="ARBA" id="ARBA00023002"/>
    </source>
</evidence>
<dbReference type="RefSeq" id="WP_366090100.1">
    <property type="nucleotide sequence ID" value="NZ_JBFASG010000039.1"/>
</dbReference>
<dbReference type="InterPro" id="IPR036661">
    <property type="entry name" value="Luciferase-like_sf"/>
</dbReference>
<keyword evidence="4" id="KW-0503">Monooxygenase</keyword>
<evidence type="ECO:0000313" key="7">
    <source>
        <dbReference type="Proteomes" id="UP001552479"/>
    </source>
</evidence>
<dbReference type="PANTHER" id="PTHR42847">
    <property type="entry name" value="ALKANESULFONATE MONOOXYGENASE"/>
    <property type="match status" value="1"/>
</dbReference>
<feature type="domain" description="Luciferase-like" evidence="5">
    <location>
        <begin position="14"/>
        <end position="249"/>
    </location>
</feature>
<name>A0ABV3J379_9ACTN</name>
<proteinExistence type="predicted"/>
<dbReference type="SUPFAM" id="SSF51679">
    <property type="entry name" value="Bacterial luciferase-like"/>
    <property type="match status" value="1"/>
</dbReference>
<accession>A0ABV3J379</accession>
<keyword evidence="3" id="KW-0560">Oxidoreductase</keyword>
<organism evidence="6 7">
    <name type="scientific">Streptomyces roseoverticillatus</name>
    <dbReference type="NCBI Taxonomy" id="66429"/>
    <lineage>
        <taxon>Bacteria</taxon>
        <taxon>Bacillati</taxon>
        <taxon>Actinomycetota</taxon>
        <taxon>Actinomycetes</taxon>
        <taxon>Kitasatosporales</taxon>
        <taxon>Streptomycetaceae</taxon>
        <taxon>Streptomyces</taxon>
    </lineage>
</organism>
<evidence type="ECO:0000256" key="4">
    <source>
        <dbReference type="ARBA" id="ARBA00023033"/>
    </source>
</evidence>
<comment type="caution">
    <text evidence="6">The sequence shown here is derived from an EMBL/GenBank/DDBJ whole genome shotgun (WGS) entry which is preliminary data.</text>
</comment>
<evidence type="ECO:0000259" key="5">
    <source>
        <dbReference type="Pfam" id="PF00296"/>
    </source>
</evidence>
<dbReference type="InterPro" id="IPR011251">
    <property type="entry name" value="Luciferase-like_dom"/>
</dbReference>
<dbReference type="Proteomes" id="UP001552479">
    <property type="component" value="Unassembled WGS sequence"/>
</dbReference>
<reference evidence="6 7" key="1">
    <citation type="submission" date="2024-06" db="EMBL/GenBank/DDBJ databases">
        <title>The Natural Products Discovery Center: Release of the First 8490 Sequenced Strains for Exploring Actinobacteria Biosynthetic Diversity.</title>
        <authorList>
            <person name="Kalkreuter E."/>
            <person name="Kautsar S.A."/>
            <person name="Yang D."/>
            <person name="Bader C.D."/>
            <person name="Teijaro C.N."/>
            <person name="Fluegel L."/>
            <person name="Davis C.M."/>
            <person name="Simpson J.R."/>
            <person name="Lauterbach L."/>
            <person name="Steele A.D."/>
            <person name="Gui C."/>
            <person name="Meng S."/>
            <person name="Li G."/>
            <person name="Viehrig K."/>
            <person name="Ye F."/>
            <person name="Su P."/>
            <person name="Kiefer A.F."/>
            <person name="Nichols A."/>
            <person name="Cepeda A.J."/>
            <person name="Yan W."/>
            <person name="Fan B."/>
            <person name="Jiang Y."/>
            <person name="Adhikari A."/>
            <person name="Zheng C.-J."/>
            <person name="Schuster L."/>
            <person name="Cowan T.M."/>
            <person name="Smanski M.J."/>
            <person name="Chevrette M.G."/>
            <person name="De Carvalho L.P.S."/>
            <person name="Shen B."/>
        </authorList>
    </citation>
    <scope>NUCLEOTIDE SEQUENCE [LARGE SCALE GENOMIC DNA]</scope>
    <source>
        <strain evidence="6 7">NPDC053791</strain>
    </source>
</reference>
<dbReference type="PANTHER" id="PTHR42847:SF4">
    <property type="entry name" value="ALKANESULFONATE MONOOXYGENASE-RELATED"/>
    <property type="match status" value="1"/>
</dbReference>
<keyword evidence="2" id="KW-0288">FMN</keyword>
<protein>
    <submittedName>
        <fullName evidence="6">LLM class flavin-dependent oxidoreductase</fullName>
    </submittedName>
</protein>
<keyword evidence="1" id="KW-0285">Flavoprotein</keyword>
<dbReference type="Pfam" id="PF00296">
    <property type="entry name" value="Bac_luciferase"/>
    <property type="match status" value="1"/>
</dbReference>
<evidence type="ECO:0000256" key="2">
    <source>
        <dbReference type="ARBA" id="ARBA00022643"/>
    </source>
</evidence>
<gene>
    <name evidence="6" type="ORF">AB0L03_28835</name>
</gene>
<sequence>MGLEIGVSLPITGDDIPDVAVTARYAEAAGFDSVWVGDHLADGRPLLESTVALAAAAAVTERVRLGFGVLQLAMRPPAWAAKQIGSLQYLSRNRLTVGVGVGGSVPDEWRAAGVPLRGRGDRTDRALAVLPGLLAGEPADLADLAAEPGGEPTGTTLTLAPAVPRPPVWIGGGSDRALRRAAEYGDAWLAAATPPGELAAAGGRLAELAQERNRPVPQVAVLAIAAGVREPGGRAAENVAAFLSGRLGMAPERAAAAAVGGDAPRIAEQLAAYAAAGVHHVVLAPFGPGWQQQFDVFAEARELLAGAASGAGDESDVRGS</sequence>
<keyword evidence="7" id="KW-1185">Reference proteome</keyword>
<dbReference type="Gene3D" id="3.20.20.30">
    <property type="entry name" value="Luciferase-like domain"/>
    <property type="match status" value="1"/>
</dbReference>
<dbReference type="EMBL" id="JBFASG010000039">
    <property type="protein sequence ID" value="MEV4926784.1"/>
    <property type="molecule type" value="Genomic_DNA"/>
</dbReference>